<feature type="signal peptide" evidence="2">
    <location>
        <begin position="1"/>
        <end position="27"/>
    </location>
</feature>
<comment type="caution">
    <text evidence="6">The sequence shown here is derived from an EMBL/GenBank/DDBJ whole genome shotgun (WGS) entry which is preliminary data.</text>
</comment>
<keyword evidence="2" id="KW-0732">Signal</keyword>
<dbReference type="Pfam" id="PF24394">
    <property type="entry name" value="TMEM62_C"/>
    <property type="match status" value="1"/>
</dbReference>
<dbReference type="InterPro" id="IPR056230">
    <property type="entry name" value="TMEM62_C"/>
</dbReference>
<feature type="chain" id="PRO_5024280020" evidence="2">
    <location>
        <begin position="28"/>
        <end position="814"/>
    </location>
</feature>
<evidence type="ECO:0000259" key="4">
    <source>
        <dbReference type="Pfam" id="PF24384"/>
    </source>
</evidence>
<dbReference type="PANTHER" id="PTHR14795:SF0">
    <property type="entry name" value="TRANSMEMBRANE PROTEIN 62"/>
    <property type="match status" value="1"/>
</dbReference>
<dbReference type="EMBL" id="VDCV01000010">
    <property type="protein sequence ID" value="KAB5538628.1"/>
    <property type="molecule type" value="Genomic_DNA"/>
</dbReference>
<dbReference type="PANTHER" id="PTHR14795">
    <property type="entry name" value="HELICASE RELATED"/>
    <property type="match status" value="1"/>
</dbReference>
<dbReference type="Gene3D" id="3.60.21.10">
    <property type="match status" value="1"/>
</dbReference>
<feature type="transmembrane region" description="Helical" evidence="1">
    <location>
        <begin position="514"/>
        <end position="537"/>
    </location>
</feature>
<feature type="transmembrane region" description="Helical" evidence="1">
    <location>
        <begin position="571"/>
        <end position="590"/>
    </location>
</feature>
<protein>
    <submittedName>
        <fullName evidence="6">Uncharacterized protein</fullName>
    </submittedName>
</protein>
<accession>A0A5N5L7W7</accession>
<dbReference type="InterPro" id="IPR056229">
    <property type="entry name" value="Ig_TMM62"/>
</dbReference>
<feature type="transmembrane region" description="Helical" evidence="1">
    <location>
        <begin position="627"/>
        <end position="651"/>
    </location>
</feature>
<dbReference type="InterPro" id="IPR029052">
    <property type="entry name" value="Metallo-depent_PP-like"/>
</dbReference>
<feature type="transmembrane region" description="Helical" evidence="1">
    <location>
        <begin position="702"/>
        <end position="726"/>
    </location>
</feature>
<proteinExistence type="predicted"/>
<evidence type="ECO:0000313" key="7">
    <source>
        <dbReference type="Proteomes" id="UP000326939"/>
    </source>
</evidence>
<evidence type="ECO:0000313" key="6">
    <source>
        <dbReference type="EMBL" id="KAB5538628.1"/>
    </source>
</evidence>
<evidence type="ECO:0000259" key="5">
    <source>
        <dbReference type="Pfam" id="PF24394"/>
    </source>
</evidence>
<reference evidence="7" key="1">
    <citation type="journal article" date="2019" name="Gigascience">
        <title>De novo genome assembly of the endangered Acer yangbiense, a plant species with extremely small populations endemic to Yunnan Province, China.</title>
        <authorList>
            <person name="Yang J."/>
            <person name="Wariss H.M."/>
            <person name="Tao L."/>
            <person name="Zhang R."/>
            <person name="Yun Q."/>
            <person name="Hollingsworth P."/>
            <person name="Dao Z."/>
            <person name="Luo G."/>
            <person name="Guo H."/>
            <person name="Ma Y."/>
            <person name="Sun W."/>
        </authorList>
    </citation>
    <scope>NUCLEOTIDE SEQUENCE [LARGE SCALE GENOMIC DNA]</scope>
    <source>
        <strain evidence="7">cv. br00</strain>
    </source>
</reference>
<keyword evidence="1" id="KW-0472">Membrane</keyword>
<feature type="domain" description="TMEM62 Ig-like" evidence="4">
    <location>
        <begin position="366"/>
        <end position="493"/>
    </location>
</feature>
<name>A0A5N5L7W7_9ROSI</name>
<keyword evidence="1" id="KW-1133">Transmembrane helix</keyword>
<dbReference type="GO" id="GO:0016787">
    <property type="term" value="F:hydrolase activity"/>
    <property type="evidence" value="ECO:0007669"/>
    <property type="project" value="InterPro"/>
</dbReference>
<dbReference type="Pfam" id="PF24384">
    <property type="entry name" value="Ig_TMM62"/>
    <property type="match status" value="1"/>
</dbReference>
<feature type="domain" description="TMEM62 C-terminal" evidence="5">
    <location>
        <begin position="516"/>
        <end position="728"/>
    </location>
</feature>
<organism evidence="6 7">
    <name type="scientific">Salix brachista</name>
    <dbReference type="NCBI Taxonomy" id="2182728"/>
    <lineage>
        <taxon>Eukaryota</taxon>
        <taxon>Viridiplantae</taxon>
        <taxon>Streptophyta</taxon>
        <taxon>Embryophyta</taxon>
        <taxon>Tracheophyta</taxon>
        <taxon>Spermatophyta</taxon>
        <taxon>Magnoliopsida</taxon>
        <taxon>eudicotyledons</taxon>
        <taxon>Gunneridae</taxon>
        <taxon>Pentapetalae</taxon>
        <taxon>rosids</taxon>
        <taxon>fabids</taxon>
        <taxon>Malpighiales</taxon>
        <taxon>Salicaceae</taxon>
        <taxon>Saliceae</taxon>
        <taxon>Salix</taxon>
    </lineage>
</organism>
<keyword evidence="7" id="KW-1185">Reference proteome</keyword>
<dbReference type="Proteomes" id="UP000326939">
    <property type="component" value="Chromosome 10"/>
</dbReference>
<evidence type="ECO:0000256" key="1">
    <source>
        <dbReference type="SAM" id="Phobius"/>
    </source>
</evidence>
<evidence type="ECO:0000259" key="3">
    <source>
        <dbReference type="Pfam" id="PF00149"/>
    </source>
</evidence>
<evidence type="ECO:0000256" key="2">
    <source>
        <dbReference type="SAM" id="SignalP"/>
    </source>
</evidence>
<feature type="transmembrane region" description="Helical" evidence="1">
    <location>
        <begin position="789"/>
        <end position="808"/>
    </location>
</feature>
<dbReference type="InterPro" id="IPR004843">
    <property type="entry name" value="Calcineurin-like_PHP"/>
</dbReference>
<sequence length="814" mass="93895">MEKHHSPQLREMGIVVLMVLCLSTTMPTSISEQQEGGGAEELVSSQPRKWQDRVIEVKGGPESVIWIVQLSDLHFSVHHPERALDFKKIVGPVLKMINPSLVLITGDLTDGKSKDLLTMKQNEDEWIEYQNVMEDVARRSGLDKSIFYDLRGNHDNFGVPFIGGSFDFFSNYSINGQFGRKGNVNSVTLETGDRKHVFVGLDSTMATGLRGPTNLFGHPTDQLLTQIDSQLSQWDSQKGKSITKISFGHFPLSFSAFSESQKSLRDVFLKHSVSAYLCGHLHTRFGKNLKRHHQSNDNFLSSHKFFQLNMHQEPSENTKNCLFRAPPPKEFWEWEMGDWRKSRAMRIVAVDRGHVSYLDIDFKSGTKKTIVLPTFPLDSRFMLTSSLHQMYGCQHMVPFSFETIRCLVFSVSPITSVVSRIYDTRPGSPLMIMETTMTKFVRDISRGDIYAAAWNYKAFEDPSPERFWLQIEVIDVMGRSTLSELRPFSVNGLSAKISWTWKEFFVMGCQWDALYYPIFWFAVYLMLSILLIPKFVLVFSKKQYSYKTFISEKGLINCIAWVLQDLCRVHVVWFGFLGYLIYLLSCPWLIGQVFTDGGNRGYMTRMGWLVKTFNSREKHNYIGSPDIMVVVLPHFFFVVIPSILIAGALAAERSIYKEHFLSLSGKKEDSDSSQENKRSGKYDNHRHRRSKFDFVERKIRKVLLAVCLVIYWKHFMVRINSVLFYVHNMSVKKCMHCISLCHRVRFHYFTRKLKVMDYYSSKSLIALVSRLMAYANCKVLMKAYEMNPLLHFPVYSLAIPLLVAYTVYKTGSIQ</sequence>
<dbReference type="Pfam" id="PF00149">
    <property type="entry name" value="Metallophos"/>
    <property type="match status" value="1"/>
</dbReference>
<feature type="domain" description="Calcineurin-like phosphoesterase" evidence="3">
    <location>
        <begin position="66"/>
        <end position="283"/>
    </location>
</feature>
<keyword evidence="1" id="KW-0812">Transmembrane</keyword>
<gene>
    <name evidence="6" type="ORF">DKX38_016161</name>
</gene>
<dbReference type="SUPFAM" id="SSF56300">
    <property type="entry name" value="Metallo-dependent phosphatases"/>
    <property type="match status" value="1"/>
</dbReference>
<dbReference type="AlphaFoldDB" id="A0A5N5L7W7"/>